<evidence type="ECO:0000313" key="2">
    <source>
        <dbReference type="Proteomes" id="UP000244197"/>
    </source>
</evidence>
<protein>
    <submittedName>
        <fullName evidence="1">Uncharacterized protein</fullName>
    </submittedName>
</protein>
<comment type="caution">
    <text evidence="1">The sequence shown here is derived from an EMBL/GenBank/DDBJ whole genome shotgun (WGS) entry which is preliminary data.</text>
</comment>
<accession>A0A2T5EGQ3</accession>
<dbReference type="AlphaFoldDB" id="A0A2T5EGQ3"/>
<gene>
    <name evidence="1" type="ORF">CWO07_24925</name>
</gene>
<dbReference type="EMBL" id="PIFK01000097">
    <property type="protein sequence ID" value="PTP18764.1"/>
    <property type="molecule type" value="Genomic_DNA"/>
</dbReference>
<organism evidence="1 2">
    <name type="scientific">Vibrio splendidus</name>
    <dbReference type="NCBI Taxonomy" id="29497"/>
    <lineage>
        <taxon>Bacteria</taxon>
        <taxon>Pseudomonadati</taxon>
        <taxon>Pseudomonadota</taxon>
        <taxon>Gammaproteobacteria</taxon>
        <taxon>Vibrionales</taxon>
        <taxon>Vibrionaceae</taxon>
        <taxon>Vibrio</taxon>
    </lineage>
</organism>
<evidence type="ECO:0000313" key="1">
    <source>
        <dbReference type="EMBL" id="PTP18764.1"/>
    </source>
</evidence>
<name>A0A2T5EGQ3_VIBSP</name>
<reference evidence="1 2" key="1">
    <citation type="submission" date="2017-11" db="EMBL/GenBank/DDBJ databases">
        <title>Population delineation of vibrios coincides with oyster pathogenicity.</title>
        <authorList>
            <person name="Bruto M."/>
            <person name="Labreuche Y."/>
            <person name="James A."/>
            <person name="Piel D."/>
            <person name="Chenivesse S."/>
            <person name="Petton B."/>
            <person name="Polz M.F."/>
            <person name="Le Roux F."/>
        </authorList>
    </citation>
    <scope>NUCLEOTIDE SEQUENCE [LARGE SCALE GENOMIC DNA]</scope>
    <source>
        <strain evidence="1 2">FF_144</strain>
    </source>
</reference>
<sequence length="123" mass="14557">MLCAIFALTTWRKQITEQVTYNAALEYESQLIKFLVATVCEKRQEGNNELMNVNERIKYCQFLMKCREFLPSLISEISVEFNKAANELDQNGYVSERTHDRLFDKQNQFSKRINKHFHIQSKA</sequence>
<dbReference type="Proteomes" id="UP000244197">
    <property type="component" value="Unassembled WGS sequence"/>
</dbReference>
<proteinExistence type="predicted"/>